<proteinExistence type="predicted"/>
<keyword evidence="4" id="KW-1185">Reference proteome</keyword>
<name>A0ABX8H1Y2_9BACT</name>
<feature type="transmembrane region" description="Helical" evidence="1">
    <location>
        <begin position="69"/>
        <end position="87"/>
    </location>
</feature>
<dbReference type="InterPro" id="IPR025402">
    <property type="entry name" value="DMP19_C"/>
</dbReference>
<evidence type="ECO:0000256" key="1">
    <source>
        <dbReference type="SAM" id="Phobius"/>
    </source>
</evidence>
<accession>A0ABX8H1Y2</accession>
<dbReference type="EMBL" id="CP076129">
    <property type="protein sequence ID" value="QWG09909.1"/>
    <property type="molecule type" value="Genomic_DNA"/>
</dbReference>
<feature type="domain" description="DNA mimic protein DMP19 C-terminal" evidence="2">
    <location>
        <begin position="138"/>
        <end position="253"/>
    </location>
</feature>
<protein>
    <submittedName>
        <fullName evidence="3">DMP19 family protein</fullName>
    </submittedName>
</protein>
<keyword evidence="1" id="KW-1133">Transmembrane helix</keyword>
<dbReference type="Gene3D" id="1.20.1420.60">
    <property type="match status" value="1"/>
</dbReference>
<feature type="transmembrane region" description="Helical" evidence="1">
    <location>
        <begin position="28"/>
        <end position="49"/>
    </location>
</feature>
<evidence type="ECO:0000259" key="2">
    <source>
        <dbReference type="Pfam" id="PF14300"/>
    </source>
</evidence>
<sequence>MKYIKIILGLLLFISASTEYVEASLQLGNFFSGGVIIGISVLLCISVWLFKSGLKKNEVKFLSLKFLKYYISAYLVFIPITIVNLYLKTLPPMVIEGEDLLQSQIDSTSNEDLSYLVYDNLLSNLPNDYRGEYEIVSNWNEPRKAIYLINLLESEVNNGGFNQFYYNSSGQFYKLMPDAFQTINALELAKLTEQANQIYESNYKEVTEHQGGTLEGFSKSYKDNPLETFDSQFYELVEKERLSELKAQFIRKNSIDFITKTHANKS</sequence>
<evidence type="ECO:0000313" key="3">
    <source>
        <dbReference type="EMBL" id="QWG09909.1"/>
    </source>
</evidence>
<reference evidence="3 4" key="1">
    <citation type="submission" date="2021-05" db="EMBL/GenBank/DDBJ databases">
        <title>Comparative genomic studies on the polysaccharide-degrading batcterial strains of the Flammeovirga genus.</title>
        <authorList>
            <person name="Zewei F."/>
            <person name="Zheng Z."/>
            <person name="Yu L."/>
            <person name="Ruyue G."/>
            <person name="Yanhong M."/>
            <person name="Yuanyuan C."/>
            <person name="Jingyan G."/>
            <person name="Wenjun H."/>
        </authorList>
    </citation>
    <scope>NUCLEOTIDE SEQUENCE [LARGE SCALE GENOMIC DNA]</scope>
    <source>
        <strain evidence="3 4">YS10</strain>
    </source>
</reference>
<keyword evidence="1" id="KW-0812">Transmembrane</keyword>
<organism evidence="3 4">
    <name type="scientific">Flammeovirga kamogawensis</name>
    <dbReference type="NCBI Taxonomy" id="373891"/>
    <lineage>
        <taxon>Bacteria</taxon>
        <taxon>Pseudomonadati</taxon>
        <taxon>Bacteroidota</taxon>
        <taxon>Cytophagia</taxon>
        <taxon>Cytophagales</taxon>
        <taxon>Flammeovirgaceae</taxon>
        <taxon>Flammeovirga</taxon>
    </lineage>
</organism>
<dbReference type="Pfam" id="PF14300">
    <property type="entry name" value="DMP19"/>
    <property type="match status" value="1"/>
</dbReference>
<dbReference type="RefSeq" id="WP_144076562.1">
    <property type="nucleotide sequence ID" value="NZ_CP076129.1"/>
</dbReference>
<gene>
    <name evidence="3" type="ORF">KM029_19705</name>
</gene>
<dbReference type="Proteomes" id="UP000682802">
    <property type="component" value="Chromosome 2"/>
</dbReference>
<evidence type="ECO:0000313" key="4">
    <source>
        <dbReference type="Proteomes" id="UP000682802"/>
    </source>
</evidence>
<keyword evidence="1" id="KW-0472">Membrane</keyword>